<comment type="caution">
    <text evidence="5">The sequence shown here is derived from an EMBL/GenBank/DDBJ whole genome shotgun (WGS) entry which is preliminary data.</text>
</comment>
<dbReference type="AlphaFoldDB" id="A0A162TZJ8"/>
<dbReference type="InterPro" id="IPR036380">
    <property type="entry name" value="Isochorismatase-like_sf"/>
</dbReference>
<gene>
    <name evidence="4" type="ORF">AYW79_01275</name>
    <name evidence="5" type="ORF">B2M26_01970</name>
</gene>
<name>A0A162TZJ8_9BACL</name>
<comment type="similarity">
    <text evidence="1">Belongs to the isochorismatase family.</text>
</comment>
<protein>
    <submittedName>
        <fullName evidence="5">Cysteine hydrolase</fullName>
    </submittedName>
</protein>
<dbReference type="GO" id="GO:0016787">
    <property type="term" value="F:hydrolase activity"/>
    <property type="evidence" value="ECO:0007669"/>
    <property type="project" value="UniProtKB-KW"/>
</dbReference>
<dbReference type="CDD" id="cd01014">
    <property type="entry name" value="nicotinamidase_related"/>
    <property type="match status" value="1"/>
</dbReference>
<evidence type="ECO:0000259" key="3">
    <source>
        <dbReference type="Pfam" id="PF00857"/>
    </source>
</evidence>
<organism evidence="5 7">
    <name type="scientific">Ferroacidibacillus organovorans</name>
    <dbReference type="NCBI Taxonomy" id="1765683"/>
    <lineage>
        <taxon>Bacteria</taxon>
        <taxon>Bacillati</taxon>
        <taxon>Bacillota</taxon>
        <taxon>Bacilli</taxon>
        <taxon>Bacillales</taxon>
        <taxon>Alicyclobacillaceae</taxon>
        <taxon>Ferroacidibacillus</taxon>
    </lineage>
</organism>
<sequence>MSNEACAVMVIDAQNGLVSTVRDGEIVLTRIANVLRKARQRKVPILFIQHDSDEGNLKIGTPGWGLHPCLIRTQDETVIHKRASDAFYATELEDILRAMGIQRLFVCGFKTEMCVDTTSRRATTLGFDVTLITDAHSTTDNDVLSAQQITDHHNHTLDDFGNDAHWIVTASSDDELF</sequence>
<proteinExistence type="inferred from homology"/>
<dbReference type="Gene3D" id="3.40.50.850">
    <property type="entry name" value="Isochorismatase-like"/>
    <property type="match status" value="1"/>
</dbReference>
<dbReference type="InterPro" id="IPR050272">
    <property type="entry name" value="Isochorismatase-like_hydrls"/>
</dbReference>
<evidence type="ECO:0000313" key="7">
    <source>
        <dbReference type="Proteomes" id="UP000190229"/>
    </source>
</evidence>
<dbReference type="Proteomes" id="UP000190229">
    <property type="component" value="Unassembled WGS sequence"/>
</dbReference>
<evidence type="ECO:0000313" key="5">
    <source>
        <dbReference type="EMBL" id="OPG17130.1"/>
    </source>
</evidence>
<dbReference type="InterPro" id="IPR000868">
    <property type="entry name" value="Isochorismatase-like_dom"/>
</dbReference>
<dbReference type="Pfam" id="PF00857">
    <property type="entry name" value="Isochorismatase"/>
    <property type="match status" value="1"/>
</dbReference>
<feature type="domain" description="Isochorismatase-like" evidence="3">
    <location>
        <begin position="7"/>
        <end position="142"/>
    </location>
</feature>
<dbReference type="PANTHER" id="PTHR43540:SF14">
    <property type="entry name" value="ISOCHORISMATASE"/>
    <property type="match status" value="1"/>
</dbReference>
<dbReference type="EMBL" id="MWPS01000005">
    <property type="protein sequence ID" value="OPG17130.1"/>
    <property type="molecule type" value="Genomic_DNA"/>
</dbReference>
<dbReference type="Proteomes" id="UP000077421">
    <property type="component" value="Unassembled WGS sequence"/>
</dbReference>
<dbReference type="RefSeq" id="WP_067560711.1">
    <property type="nucleotide sequence ID" value="NZ_LSUQ01000002.1"/>
</dbReference>
<keyword evidence="2 5" id="KW-0378">Hydrolase</keyword>
<dbReference type="SUPFAM" id="SSF52499">
    <property type="entry name" value="Isochorismatase-like hydrolases"/>
    <property type="match status" value="1"/>
</dbReference>
<evidence type="ECO:0000256" key="2">
    <source>
        <dbReference type="ARBA" id="ARBA00022801"/>
    </source>
</evidence>
<dbReference type="OrthoDB" id="9785724at2"/>
<accession>A0A162TZJ8</accession>
<evidence type="ECO:0000313" key="6">
    <source>
        <dbReference type="Proteomes" id="UP000077421"/>
    </source>
</evidence>
<dbReference type="STRING" id="1765683.B2M26_01970"/>
<reference evidence="5 7" key="2">
    <citation type="submission" date="2017-02" db="EMBL/GenBank/DDBJ databases">
        <title>Draft genome of Acidibacillus ferrooxidans Huett2.</title>
        <authorList>
            <person name="Schopf S."/>
        </authorList>
    </citation>
    <scope>NUCLEOTIDE SEQUENCE [LARGE SCALE GENOMIC DNA]</scope>
    <source>
        <strain evidence="5 7">Huett2</strain>
    </source>
</reference>
<keyword evidence="7" id="KW-1185">Reference proteome</keyword>
<evidence type="ECO:0000313" key="4">
    <source>
        <dbReference type="EMBL" id="OAG95326.1"/>
    </source>
</evidence>
<reference evidence="4 6" key="1">
    <citation type="submission" date="2016-02" db="EMBL/GenBank/DDBJ databases">
        <title>Draft genome sequence of Acidibacillus ferrooxidans SLC66.</title>
        <authorList>
            <person name="Oliveira G."/>
            <person name="Nancucheo I."/>
            <person name="Dall'Agnol H."/>
            <person name="Johnson B."/>
            <person name="Oliveira R."/>
            <person name="Nunes G.L."/>
            <person name="Tzotzos G."/>
            <person name="Orellana S.C."/>
            <person name="Salim A.C."/>
            <person name="Araujo F.M."/>
        </authorList>
    </citation>
    <scope>NUCLEOTIDE SEQUENCE [LARGE SCALE GENOMIC DNA]</scope>
    <source>
        <strain evidence="4 6">SLC66</strain>
    </source>
</reference>
<evidence type="ECO:0000256" key="1">
    <source>
        <dbReference type="ARBA" id="ARBA00006336"/>
    </source>
</evidence>
<dbReference type="EMBL" id="LSUQ01000002">
    <property type="protein sequence ID" value="OAG95326.1"/>
    <property type="molecule type" value="Genomic_DNA"/>
</dbReference>
<dbReference type="PANTHER" id="PTHR43540">
    <property type="entry name" value="PEROXYUREIDOACRYLATE/UREIDOACRYLATE AMIDOHYDROLASE-RELATED"/>
    <property type="match status" value="1"/>
</dbReference>